<reference evidence="2" key="2">
    <citation type="submission" date="2020-09" db="EMBL/GenBank/DDBJ databases">
        <authorList>
            <person name="Kikuchi T."/>
        </authorList>
    </citation>
    <scope>NUCLEOTIDE SEQUENCE</scope>
    <source>
        <strain evidence="2">Ka4C1</strain>
    </source>
</reference>
<evidence type="ECO:0000313" key="3">
    <source>
        <dbReference type="Proteomes" id="UP000095284"/>
    </source>
</evidence>
<evidence type="ECO:0000313" key="5">
    <source>
        <dbReference type="WBParaSite" id="BXY_1212800.1"/>
    </source>
</evidence>
<protein>
    <submittedName>
        <fullName evidence="2">(pine wood nematode) hypothetical protein</fullName>
    </submittedName>
</protein>
<dbReference type="EMBL" id="CAJFDI010000002">
    <property type="protein sequence ID" value="CAD5217778.1"/>
    <property type="molecule type" value="Genomic_DNA"/>
</dbReference>
<dbReference type="AlphaFoldDB" id="A0A1I7SGG3"/>
<proteinExistence type="predicted"/>
<dbReference type="InterPro" id="IPR046350">
    <property type="entry name" value="Cystatin_sf"/>
</dbReference>
<dbReference type="SMR" id="A0A1I7SGG3"/>
<feature type="signal peptide" evidence="1">
    <location>
        <begin position="1"/>
        <end position="19"/>
    </location>
</feature>
<feature type="chain" id="PRO_5036022178" evidence="1">
    <location>
        <begin position="20"/>
        <end position="106"/>
    </location>
</feature>
<sequence length="106" mass="12379">MIFKLLLFFALLLFPFCWSQPKDQVIPVSGPKIQELAAAGVRLYSRQRKANYHFDGVESATIQFDRGHHYVIFILVQDDYGQLDKIRDEVWSSPRNGNMHRVVRVE</sequence>
<organism evidence="3 5">
    <name type="scientific">Bursaphelenchus xylophilus</name>
    <name type="common">Pinewood nematode worm</name>
    <name type="synonym">Aphelenchoides xylophilus</name>
    <dbReference type="NCBI Taxonomy" id="6326"/>
    <lineage>
        <taxon>Eukaryota</taxon>
        <taxon>Metazoa</taxon>
        <taxon>Ecdysozoa</taxon>
        <taxon>Nematoda</taxon>
        <taxon>Chromadorea</taxon>
        <taxon>Rhabditida</taxon>
        <taxon>Tylenchina</taxon>
        <taxon>Tylenchomorpha</taxon>
        <taxon>Aphelenchoidea</taxon>
        <taxon>Aphelenchoididae</taxon>
        <taxon>Bursaphelenchus</taxon>
    </lineage>
</organism>
<dbReference type="Gene3D" id="3.10.450.10">
    <property type="match status" value="1"/>
</dbReference>
<evidence type="ECO:0000256" key="1">
    <source>
        <dbReference type="SAM" id="SignalP"/>
    </source>
</evidence>
<gene>
    <name evidence="2" type="ORF">BXYJ_LOCUS5200</name>
</gene>
<name>A0A1I7SGG3_BURXY</name>
<dbReference type="Proteomes" id="UP000095284">
    <property type="component" value="Unplaced"/>
</dbReference>
<reference evidence="5" key="1">
    <citation type="submission" date="2016-11" db="UniProtKB">
        <authorList>
            <consortium name="WormBaseParasite"/>
        </authorList>
    </citation>
    <scope>IDENTIFICATION</scope>
</reference>
<dbReference type="Proteomes" id="UP000659654">
    <property type="component" value="Unassembled WGS sequence"/>
</dbReference>
<evidence type="ECO:0000313" key="2">
    <source>
        <dbReference type="EMBL" id="CAD5217778.1"/>
    </source>
</evidence>
<keyword evidence="1" id="KW-0732">Signal</keyword>
<dbReference type="Proteomes" id="UP000582659">
    <property type="component" value="Unassembled WGS sequence"/>
</dbReference>
<dbReference type="EMBL" id="CAJFCV020000002">
    <property type="protein sequence ID" value="CAG9101669.1"/>
    <property type="molecule type" value="Genomic_DNA"/>
</dbReference>
<dbReference type="SUPFAM" id="SSF54403">
    <property type="entry name" value="Cystatin/monellin"/>
    <property type="match status" value="1"/>
</dbReference>
<evidence type="ECO:0000313" key="4">
    <source>
        <dbReference type="Proteomes" id="UP000659654"/>
    </source>
</evidence>
<dbReference type="WBParaSite" id="BXY_1212800.1">
    <property type="protein sequence ID" value="BXY_1212800.1"/>
    <property type="gene ID" value="BXY_1212800"/>
</dbReference>
<accession>A0A1I7SGG3</accession>
<keyword evidence="4" id="KW-1185">Reference proteome</keyword>